<keyword evidence="4 9" id="KW-0812">Transmembrane</keyword>
<protein>
    <recommendedName>
        <fullName evidence="9">Potassium-transporting ATPase potassium-binding subunit</fullName>
    </recommendedName>
    <alternativeName>
        <fullName evidence="9">ATP phosphohydrolase [potassium-transporting] A chain</fullName>
    </alternativeName>
    <alternativeName>
        <fullName evidence="9">Potassium-binding and translocating subunit A</fullName>
    </alternativeName>
    <alternativeName>
        <fullName evidence="9">Potassium-translocating ATPase A chain</fullName>
    </alternativeName>
</protein>
<dbReference type="PIRSF" id="PIRSF001294">
    <property type="entry name" value="K_ATPaseA"/>
    <property type="match status" value="1"/>
</dbReference>
<name>A0A0J7J8W7_9GAMM</name>
<evidence type="ECO:0000256" key="2">
    <source>
        <dbReference type="ARBA" id="ARBA00022475"/>
    </source>
</evidence>
<comment type="similarity">
    <text evidence="9">Belongs to the KdpA family.</text>
</comment>
<feature type="transmembrane region" description="Helical" evidence="9">
    <location>
        <begin position="6"/>
        <end position="23"/>
    </location>
</feature>
<keyword evidence="3 9" id="KW-0633">Potassium transport</keyword>
<feature type="transmembrane region" description="Helical" evidence="9">
    <location>
        <begin position="183"/>
        <end position="203"/>
    </location>
</feature>
<dbReference type="Pfam" id="PF03814">
    <property type="entry name" value="KdpA"/>
    <property type="match status" value="1"/>
</dbReference>
<keyword evidence="8 9" id="KW-0472">Membrane</keyword>
<dbReference type="AlphaFoldDB" id="A0A0J7J8W7"/>
<feature type="transmembrane region" description="Helical" evidence="9">
    <location>
        <begin position="266"/>
        <end position="285"/>
    </location>
</feature>
<evidence type="ECO:0000256" key="6">
    <source>
        <dbReference type="ARBA" id="ARBA00022989"/>
    </source>
</evidence>
<keyword evidence="1 9" id="KW-0813">Transport</keyword>
<keyword evidence="10" id="KW-0378">Hydrolase</keyword>
<feature type="transmembrane region" description="Helical" evidence="9">
    <location>
        <begin position="378"/>
        <end position="407"/>
    </location>
</feature>
<reference evidence="10 11" key="1">
    <citation type="submission" date="2015-06" db="EMBL/GenBank/DDBJ databases">
        <title>Marinobacter subterrani, a genetically tractable neutrophilic iron-oxidizing strain isolated from the Soudan Iron Mine.</title>
        <authorList>
            <person name="Bonis B.M."/>
            <person name="Gralnick J.A."/>
        </authorList>
    </citation>
    <scope>NUCLEOTIDE SEQUENCE [LARGE SCALE GENOMIC DNA]</scope>
    <source>
        <strain evidence="10 11">JG233</strain>
    </source>
</reference>
<dbReference type="Proteomes" id="UP000036102">
    <property type="component" value="Unassembled WGS sequence"/>
</dbReference>
<keyword evidence="2 9" id="KW-1003">Cell membrane</keyword>
<evidence type="ECO:0000256" key="3">
    <source>
        <dbReference type="ARBA" id="ARBA00022538"/>
    </source>
</evidence>
<dbReference type="HAMAP" id="MF_00275">
    <property type="entry name" value="KdpA"/>
    <property type="match status" value="1"/>
</dbReference>
<feature type="transmembrane region" description="Helical" evidence="9">
    <location>
        <begin position="125"/>
        <end position="151"/>
    </location>
</feature>
<dbReference type="NCBIfam" id="TIGR00680">
    <property type="entry name" value="kdpA"/>
    <property type="match status" value="1"/>
</dbReference>
<comment type="subunit">
    <text evidence="9">The system is composed of three essential subunits: KdpA, KdpB and KdpC.</text>
</comment>
<keyword evidence="5 9" id="KW-0630">Potassium</keyword>
<keyword evidence="11" id="KW-1185">Reference proteome</keyword>
<evidence type="ECO:0000256" key="5">
    <source>
        <dbReference type="ARBA" id="ARBA00022958"/>
    </source>
</evidence>
<evidence type="ECO:0000256" key="9">
    <source>
        <dbReference type="HAMAP-Rule" id="MF_00275"/>
    </source>
</evidence>
<evidence type="ECO:0000256" key="1">
    <source>
        <dbReference type="ARBA" id="ARBA00022448"/>
    </source>
</evidence>
<gene>
    <name evidence="9" type="primary">kdpA</name>
    <name evidence="10" type="ORF">Msub_10534</name>
</gene>
<organism evidence="10 11">
    <name type="scientific">Marinobacter subterrani</name>
    <dbReference type="NCBI Taxonomy" id="1658765"/>
    <lineage>
        <taxon>Bacteria</taxon>
        <taxon>Pseudomonadati</taxon>
        <taxon>Pseudomonadota</taxon>
        <taxon>Gammaproteobacteria</taxon>
        <taxon>Pseudomonadales</taxon>
        <taxon>Marinobacteraceae</taxon>
        <taxon>Marinobacter</taxon>
    </lineage>
</organism>
<dbReference type="RefSeq" id="WP_048494576.1">
    <property type="nucleotide sequence ID" value="NZ_LFBU01000001.1"/>
</dbReference>
<feature type="transmembrane region" description="Helical" evidence="9">
    <location>
        <begin position="539"/>
        <end position="563"/>
    </location>
</feature>
<feature type="transmembrane region" description="Helical" evidence="9">
    <location>
        <begin position="427"/>
        <end position="452"/>
    </location>
</feature>
<comment type="caution">
    <text evidence="10">The sequence shown here is derived from an EMBL/GenBank/DDBJ whole genome shotgun (WGS) entry which is preliminary data.</text>
</comment>
<dbReference type="PANTHER" id="PTHR30607">
    <property type="entry name" value="POTASSIUM-TRANSPORTING ATPASE A CHAIN"/>
    <property type="match status" value="1"/>
</dbReference>
<proteinExistence type="inferred from homology"/>
<dbReference type="InterPro" id="IPR004623">
    <property type="entry name" value="KdpA"/>
</dbReference>
<feature type="transmembrane region" description="Helical" evidence="9">
    <location>
        <begin position="292"/>
        <end position="313"/>
    </location>
</feature>
<keyword evidence="6 9" id="KW-1133">Transmembrane helix</keyword>
<dbReference type="GO" id="GO:0016787">
    <property type="term" value="F:hydrolase activity"/>
    <property type="evidence" value="ECO:0007669"/>
    <property type="project" value="UniProtKB-KW"/>
</dbReference>
<feature type="transmembrane region" description="Helical" evidence="9">
    <location>
        <begin position="64"/>
        <end position="88"/>
    </location>
</feature>
<dbReference type="PATRIC" id="fig|1658765.3.peg.525"/>
<evidence type="ECO:0000313" key="10">
    <source>
        <dbReference type="EMBL" id="KMQ74351.1"/>
    </source>
</evidence>
<keyword evidence="7 9" id="KW-0406">Ion transport</keyword>
<comment type="subcellular location">
    <subcellularLocation>
        <location evidence="9">Cell membrane</location>
        <topology evidence="9">Multi-pass membrane protein</topology>
    </subcellularLocation>
</comment>
<evidence type="ECO:0000256" key="7">
    <source>
        <dbReference type="ARBA" id="ARBA00023065"/>
    </source>
</evidence>
<evidence type="ECO:0000256" key="4">
    <source>
        <dbReference type="ARBA" id="ARBA00022692"/>
    </source>
</evidence>
<dbReference type="GO" id="GO:0005886">
    <property type="term" value="C:plasma membrane"/>
    <property type="evidence" value="ECO:0007669"/>
    <property type="project" value="UniProtKB-SubCell"/>
</dbReference>
<dbReference type="EMBL" id="LFBU01000001">
    <property type="protein sequence ID" value="KMQ74351.1"/>
    <property type="molecule type" value="Genomic_DNA"/>
</dbReference>
<comment type="function">
    <text evidence="9">Part of the high-affinity ATP-driven potassium transport (or Kdp) system, which catalyzes the hydrolysis of ATP coupled with the electrogenic transport of potassium into the cytoplasm. This subunit binds the extracellular potassium ions and delivers the ions to the membrane domain of KdpB through an intramembrane tunnel.</text>
</comment>
<dbReference type="PANTHER" id="PTHR30607:SF2">
    <property type="entry name" value="POTASSIUM-TRANSPORTING ATPASE POTASSIUM-BINDING SUBUNIT"/>
    <property type="match status" value="1"/>
</dbReference>
<dbReference type="OrthoDB" id="9763796at2"/>
<dbReference type="STRING" id="1658765.Msub_10534"/>
<accession>A0A0J7J8W7</accession>
<sequence length="570" mass="59875">MNEVIIIYAATLLLAWPLGKYIAGVFNGGKGAAGAVFLPVENGLYRLFGVDPSQPMSWQGYGKAFLKLHLVLVLIIFGLLMAQGFLFLNPDGIGGMSWDLALHTAVSFLTNTNQQHYSGQAQLSYLAHTFGIVTLQVVTPAAGMAALVAIVRTLFVRGDKQSQASSEGPVSVGNFYEDITRSVVRVMLPVAAVVALIIASQGVPNSYEGARTAIPLDQTAEMAEQNIPIGPVAPMVAIKQVGTNGGGWYGPNSSVPLENPTPISNFVQTVSLVLIPAAMVFALGFMTGRRRLAMVVMGVMVVMSVSLTSVAIWSENQPNAAFSGLAAEGPNLEGKEVRFGATATALWGSWTTQTSNGSVNGMHDSFNPIGGMIPMIDMFINVTFGGIGVGLIGYLLFLLLAAFLGSLMIGRAPEIAGKALETREMKLVCIALLIQPLLILGFSAITVAFPALTGNSNPGFHGISQVIYEYASAFANNGSGFEGLGDSTVWWNVTCAVNLALGRFIPILAPLAVAASLAAKRSAPEGRGSPSIDTPTFGLMTLAVIVMFTLLSFMPVLILGPIAEALALMS</sequence>
<comment type="caution">
    <text evidence="9">Lacks conserved residue(s) required for the propagation of feature annotation.</text>
</comment>
<dbReference type="GO" id="GO:0008556">
    <property type="term" value="F:P-type potassium transmembrane transporter activity"/>
    <property type="evidence" value="ECO:0007669"/>
    <property type="project" value="InterPro"/>
</dbReference>
<evidence type="ECO:0000313" key="11">
    <source>
        <dbReference type="Proteomes" id="UP000036102"/>
    </source>
</evidence>
<evidence type="ECO:0000256" key="8">
    <source>
        <dbReference type="ARBA" id="ARBA00023136"/>
    </source>
</evidence>
<dbReference type="GO" id="GO:0030955">
    <property type="term" value="F:potassium ion binding"/>
    <property type="evidence" value="ECO:0007669"/>
    <property type="project" value="UniProtKB-UniRule"/>
</dbReference>